<keyword evidence="1" id="KW-0472">Membrane</keyword>
<dbReference type="Proteomes" id="UP000469185">
    <property type="component" value="Unassembled WGS sequence"/>
</dbReference>
<comment type="caution">
    <text evidence="2">The sequence shown here is derived from an EMBL/GenBank/DDBJ whole genome shotgun (WGS) entry which is preliminary data.</text>
</comment>
<dbReference type="Pfam" id="PF11377">
    <property type="entry name" value="DUF3180"/>
    <property type="match status" value="1"/>
</dbReference>
<feature type="transmembrane region" description="Helical" evidence="1">
    <location>
        <begin position="118"/>
        <end position="138"/>
    </location>
</feature>
<feature type="transmembrane region" description="Helical" evidence="1">
    <location>
        <begin position="9"/>
        <end position="27"/>
    </location>
</feature>
<organism evidence="2 3">
    <name type="scientific">Phytoactinopolyspora alkaliphila</name>
    <dbReference type="NCBI Taxonomy" id="1783498"/>
    <lineage>
        <taxon>Bacteria</taxon>
        <taxon>Bacillati</taxon>
        <taxon>Actinomycetota</taxon>
        <taxon>Actinomycetes</taxon>
        <taxon>Jiangellales</taxon>
        <taxon>Jiangellaceae</taxon>
        <taxon>Phytoactinopolyspora</taxon>
    </lineage>
</organism>
<gene>
    <name evidence="2" type="ORF">G1H11_08805</name>
</gene>
<sequence>MQKTKIPTLIWVGLIAAPIGWSISRLLLDASGTLPPVPVVLPVMVFLLAALLFAAAREVRGWIQERRHDRHIGPLRVARLLALAKAAEYFGAAAAGAYVGLAVLATDHLEVPMGRDRLVMSGLVIAFATLASGAAVALERACVVPPEDDQPGSPFPK</sequence>
<feature type="transmembrane region" description="Helical" evidence="1">
    <location>
        <begin position="80"/>
        <end position="106"/>
    </location>
</feature>
<keyword evidence="1" id="KW-0812">Transmembrane</keyword>
<dbReference type="AlphaFoldDB" id="A0A6N9YK81"/>
<name>A0A6N9YK81_9ACTN</name>
<evidence type="ECO:0000256" key="1">
    <source>
        <dbReference type="SAM" id="Phobius"/>
    </source>
</evidence>
<feature type="transmembrane region" description="Helical" evidence="1">
    <location>
        <begin position="39"/>
        <end position="59"/>
    </location>
</feature>
<keyword evidence="1" id="KW-1133">Transmembrane helix</keyword>
<evidence type="ECO:0000313" key="2">
    <source>
        <dbReference type="EMBL" id="NED95413.1"/>
    </source>
</evidence>
<dbReference type="RefSeq" id="WP_163818150.1">
    <property type="nucleotide sequence ID" value="NZ_JAAGOB010000004.1"/>
</dbReference>
<accession>A0A6N9YK81</accession>
<protein>
    <submittedName>
        <fullName evidence="2">DUF3180 family protein</fullName>
    </submittedName>
</protein>
<dbReference type="EMBL" id="JAAGOB010000004">
    <property type="protein sequence ID" value="NED95413.1"/>
    <property type="molecule type" value="Genomic_DNA"/>
</dbReference>
<evidence type="ECO:0000313" key="3">
    <source>
        <dbReference type="Proteomes" id="UP000469185"/>
    </source>
</evidence>
<proteinExistence type="predicted"/>
<reference evidence="2 3" key="1">
    <citation type="submission" date="2020-02" db="EMBL/GenBank/DDBJ databases">
        <authorList>
            <person name="Li X.-J."/>
            <person name="Feng X.-M."/>
        </authorList>
    </citation>
    <scope>NUCLEOTIDE SEQUENCE [LARGE SCALE GENOMIC DNA]</scope>
    <source>
        <strain evidence="2 3">CGMCC 4.7225</strain>
    </source>
</reference>
<dbReference type="InterPro" id="IPR021517">
    <property type="entry name" value="DUF3180"/>
</dbReference>
<keyword evidence="3" id="KW-1185">Reference proteome</keyword>